<proteinExistence type="predicted"/>
<dbReference type="EMBL" id="CM007648">
    <property type="protein sequence ID" value="ONM23502.1"/>
    <property type="molecule type" value="Genomic_DNA"/>
</dbReference>
<protein>
    <submittedName>
        <fullName evidence="1">Histone-lysine N-methyltransferase ATX4</fullName>
    </submittedName>
</protein>
<reference evidence="1" key="1">
    <citation type="submission" date="2015-12" db="EMBL/GenBank/DDBJ databases">
        <title>Update maize B73 reference genome by single molecule sequencing technologies.</title>
        <authorList>
            <consortium name="Maize Genome Sequencing Project"/>
            <person name="Ware D."/>
        </authorList>
    </citation>
    <scope>NUCLEOTIDE SEQUENCE [LARGE SCALE GENOMIC DNA]</scope>
    <source>
        <tissue evidence="1">Seedling</tissue>
    </source>
</reference>
<keyword evidence="1" id="KW-0808">Transferase</keyword>
<dbReference type="AlphaFoldDB" id="A0A1D6EVA7"/>
<accession>A0A1D6EVA7</accession>
<dbReference type="GO" id="GO:0008168">
    <property type="term" value="F:methyltransferase activity"/>
    <property type="evidence" value="ECO:0007669"/>
    <property type="project" value="UniProtKB-KW"/>
</dbReference>
<evidence type="ECO:0000313" key="1">
    <source>
        <dbReference type="EMBL" id="ONM23502.1"/>
    </source>
</evidence>
<name>A0A1D6EVA7_MAIZE</name>
<sequence>MHLNKHVKQLHRQTKFFEGDEQPDAKGNFLGGLDSYDRKRQVEDMSTLDKTRHHQEGSRAFVRKLPKYVSLNCIVNEPNTNSEGACSGSGGIDSSLIATGITNDNRKSPKIVPLNLVLKKAKRCNAVKLRKTESTHLYEEKSSDCSVNSSDYSIEKYSVDDENCSPQAEYELQDSKRSRYSSNDLRSHVALHKRTSGGTKNRRTSVSLARIKKFGSKSVCYSGSDKDNAVLAHEVNARRYSGRLSSNSPCCVCGISDLEPCNRLIECSKCYIKVFHTTLYMCPTITAYLQWPVFCVGAPSLLWCTKSS</sequence>
<dbReference type="GO" id="GO:0032259">
    <property type="term" value="P:methylation"/>
    <property type="evidence" value="ECO:0007669"/>
    <property type="project" value="UniProtKB-KW"/>
</dbReference>
<organism evidence="1">
    <name type="scientific">Zea mays</name>
    <name type="common">Maize</name>
    <dbReference type="NCBI Taxonomy" id="4577"/>
    <lineage>
        <taxon>Eukaryota</taxon>
        <taxon>Viridiplantae</taxon>
        <taxon>Streptophyta</taxon>
        <taxon>Embryophyta</taxon>
        <taxon>Tracheophyta</taxon>
        <taxon>Spermatophyta</taxon>
        <taxon>Magnoliopsida</taxon>
        <taxon>Liliopsida</taxon>
        <taxon>Poales</taxon>
        <taxon>Poaceae</taxon>
        <taxon>PACMAD clade</taxon>
        <taxon>Panicoideae</taxon>
        <taxon>Andropogonodae</taxon>
        <taxon>Andropogoneae</taxon>
        <taxon>Tripsacinae</taxon>
        <taxon>Zea</taxon>
    </lineage>
</organism>
<gene>
    <name evidence="1" type="ORF">ZEAMMB73_Zm00001d006323</name>
</gene>
<keyword evidence="1" id="KW-0489">Methyltransferase</keyword>